<accession>A0A5P1UW69</accession>
<dbReference type="InterPro" id="IPR005594">
    <property type="entry name" value="YadA_C"/>
</dbReference>
<dbReference type="GO" id="GO:0009986">
    <property type="term" value="C:cell surface"/>
    <property type="evidence" value="ECO:0007669"/>
    <property type="project" value="UniProtKB-SubCell"/>
</dbReference>
<evidence type="ECO:0000256" key="2">
    <source>
        <dbReference type="ARBA" id="ARBA00004442"/>
    </source>
</evidence>
<evidence type="ECO:0000256" key="7">
    <source>
        <dbReference type="ARBA" id="ARBA00023237"/>
    </source>
</evidence>
<reference evidence="10 11" key="1">
    <citation type="submission" date="2019-09" db="EMBL/GenBank/DDBJ databases">
        <title>Acinetobacter sp. C16S1 isolated from saline soil.</title>
        <authorList>
            <person name="Xu L."/>
            <person name="Sun J.-Q."/>
        </authorList>
    </citation>
    <scope>NUCLEOTIDE SEQUENCE [LARGE SCALE GENOMIC DNA]</scope>
    <source>
        <strain evidence="10 11">C16S1</strain>
    </source>
</reference>
<evidence type="ECO:0000256" key="6">
    <source>
        <dbReference type="ARBA" id="ARBA00023136"/>
    </source>
</evidence>
<evidence type="ECO:0000256" key="3">
    <source>
        <dbReference type="ARBA" id="ARBA00022452"/>
    </source>
</evidence>
<keyword evidence="5" id="KW-0732">Signal</keyword>
<feature type="compositionally biased region" description="Polar residues" evidence="8">
    <location>
        <begin position="106"/>
        <end position="118"/>
    </location>
</feature>
<protein>
    <recommendedName>
        <fullName evidence="9">Trimeric autotransporter adhesin YadA-like C-terminal membrane anchor domain-containing protein</fullName>
    </recommendedName>
</protein>
<organism evidence="10 11">
    <name type="scientific">Acinetobacter suaedae</name>
    <dbReference type="NCBI Taxonomy" id="2609668"/>
    <lineage>
        <taxon>Bacteria</taxon>
        <taxon>Pseudomonadati</taxon>
        <taxon>Pseudomonadota</taxon>
        <taxon>Gammaproteobacteria</taxon>
        <taxon>Moraxellales</taxon>
        <taxon>Moraxellaceae</taxon>
        <taxon>Acinetobacter</taxon>
    </lineage>
</organism>
<dbReference type="InterPro" id="IPR045584">
    <property type="entry name" value="Pilin-like"/>
</dbReference>
<keyword evidence="11" id="KW-1185">Reference proteome</keyword>
<proteinExistence type="predicted"/>
<evidence type="ECO:0000256" key="4">
    <source>
        <dbReference type="ARBA" id="ARBA00022692"/>
    </source>
</evidence>
<keyword evidence="3" id="KW-1134">Transmembrane beta strand</keyword>
<sequence>MAGNNVSAGNAVTAGTDVLAGRDVRALRNVDANQDVNAGRNVNATEHVNAGIDVNAGRDMNAGRDVTAGRDVIAENDVWAKEHVWADGDVKTNRVDLTYGGEGRNLPQNPSTTYSPISNDTQTKLVEKFKAADGTEYYRIEDGLGNNSNGDKDSASLYVLDNGDFKRYTGSTEGAEFVHGGTAADYQRVDAITTNVVKELTDENLTYKDSTVTKPSFTANVATTDQNGNAVSHQDVSVVDSLERTEESKEFVSGTNADGNGAYGVRVSQKNAQYNANGELESGMEEDALLTSSALKLSKSVDGETSTTELTAEGLNTTTVNAKNINTDVLNAKDVNADKVTAKDVIADKVVVNGRDVEAEFNYATADRAKIRQEMIEGDAATLQAANAYTDTRASQLNRRIDDVQKTAYRGVAIALAAQQAVPNVAPGQVAVFGGVGHYEGETAGSVGVVTSFTNRLSASGAFGFAGGNEFGGRVGVAYVFGGK</sequence>
<dbReference type="AlphaFoldDB" id="A0A5P1UW69"/>
<dbReference type="GO" id="GO:0009279">
    <property type="term" value="C:cell outer membrane"/>
    <property type="evidence" value="ECO:0007669"/>
    <property type="project" value="UniProtKB-SubCell"/>
</dbReference>
<dbReference type="EMBL" id="CP043909">
    <property type="protein sequence ID" value="QER41111.1"/>
    <property type="molecule type" value="Genomic_DNA"/>
</dbReference>
<dbReference type="SUPFAM" id="SSF54523">
    <property type="entry name" value="Pili subunits"/>
    <property type="match status" value="1"/>
</dbReference>
<dbReference type="KEGG" id="asue:F2A31_05525"/>
<evidence type="ECO:0000259" key="9">
    <source>
        <dbReference type="Pfam" id="PF03895"/>
    </source>
</evidence>
<dbReference type="Gene3D" id="3.30.1300.30">
    <property type="entry name" value="GSPII I/J protein-like"/>
    <property type="match status" value="1"/>
</dbReference>
<feature type="region of interest" description="Disordered" evidence="8">
    <location>
        <begin position="99"/>
        <end position="118"/>
    </location>
</feature>
<keyword evidence="6" id="KW-0472">Membrane</keyword>
<evidence type="ECO:0000256" key="8">
    <source>
        <dbReference type="SAM" id="MobiDB-lite"/>
    </source>
</evidence>
<name>A0A5P1UW69_9GAMM</name>
<keyword evidence="4" id="KW-0812">Transmembrane</keyword>
<evidence type="ECO:0000256" key="1">
    <source>
        <dbReference type="ARBA" id="ARBA00004241"/>
    </source>
</evidence>
<dbReference type="Pfam" id="PF03895">
    <property type="entry name" value="YadA_anchor"/>
    <property type="match status" value="1"/>
</dbReference>
<evidence type="ECO:0000313" key="10">
    <source>
        <dbReference type="EMBL" id="QER41111.1"/>
    </source>
</evidence>
<feature type="domain" description="Trimeric autotransporter adhesin YadA-like C-terminal membrane anchor" evidence="9">
    <location>
        <begin position="426"/>
        <end position="481"/>
    </location>
</feature>
<evidence type="ECO:0000313" key="11">
    <source>
        <dbReference type="Proteomes" id="UP000325177"/>
    </source>
</evidence>
<evidence type="ECO:0000256" key="5">
    <source>
        <dbReference type="ARBA" id="ARBA00022729"/>
    </source>
</evidence>
<dbReference type="Proteomes" id="UP000325177">
    <property type="component" value="Chromosome"/>
</dbReference>
<keyword evidence="7" id="KW-0998">Cell outer membrane</keyword>
<comment type="subcellular location">
    <subcellularLocation>
        <location evidence="2">Cell outer membrane</location>
    </subcellularLocation>
    <subcellularLocation>
        <location evidence="1">Cell surface</location>
    </subcellularLocation>
</comment>
<gene>
    <name evidence="10" type="ORF">F2A31_05525</name>
</gene>